<proteinExistence type="predicted"/>
<name>A0A4Q5LXE9_9BACT</name>
<keyword evidence="1" id="KW-1133">Transmembrane helix</keyword>
<dbReference type="Proteomes" id="UP000293162">
    <property type="component" value="Unassembled WGS sequence"/>
</dbReference>
<keyword evidence="1" id="KW-0812">Transmembrane</keyword>
<dbReference type="AlphaFoldDB" id="A0A4Q5LXE9"/>
<protein>
    <submittedName>
        <fullName evidence="2">Uncharacterized protein</fullName>
    </submittedName>
</protein>
<reference evidence="2 3" key="1">
    <citation type="submission" date="2019-02" db="EMBL/GenBank/DDBJ databases">
        <title>Bacterial novel species Emticicia sp. 17J42-9 isolated from soil.</title>
        <authorList>
            <person name="Jung H.-Y."/>
        </authorList>
    </citation>
    <scope>NUCLEOTIDE SEQUENCE [LARGE SCALE GENOMIC DNA]</scope>
    <source>
        <strain evidence="2 3">17J42-9</strain>
    </source>
</reference>
<sequence>MITKLLSLPDEFTGKRLSFYHKNKGEEVVLFLLKPLKNRKVLAVILILLTLLSVWYYFH</sequence>
<feature type="transmembrane region" description="Helical" evidence="1">
    <location>
        <begin position="41"/>
        <end position="58"/>
    </location>
</feature>
<dbReference type="EMBL" id="SEWF01000025">
    <property type="protein sequence ID" value="RYU94424.1"/>
    <property type="molecule type" value="Genomic_DNA"/>
</dbReference>
<keyword evidence="3" id="KW-1185">Reference proteome</keyword>
<gene>
    <name evidence="2" type="ORF">EWM59_16630</name>
</gene>
<evidence type="ECO:0000313" key="2">
    <source>
        <dbReference type="EMBL" id="RYU94424.1"/>
    </source>
</evidence>
<evidence type="ECO:0000313" key="3">
    <source>
        <dbReference type="Proteomes" id="UP000293162"/>
    </source>
</evidence>
<organism evidence="2 3">
    <name type="scientific">Emticicia agri</name>
    <dbReference type="NCBI Taxonomy" id="2492393"/>
    <lineage>
        <taxon>Bacteria</taxon>
        <taxon>Pseudomonadati</taxon>
        <taxon>Bacteroidota</taxon>
        <taxon>Cytophagia</taxon>
        <taxon>Cytophagales</taxon>
        <taxon>Leadbetterellaceae</taxon>
        <taxon>Emticicia</taxon>
    </lineage>
</organism>
<accession>A0A4Q5LXE9</accession>
<evidence type="ECO:0000256" key="1">
    <source>
        <dbReference type="SAM" id="Phobius"/>
    </source>
</evidence>
<comment type="caution">
    <text evidence="2">The sequence shown here is derived from an EMBL/GenBank/DDBJ whole genome shotgun (WGS) entry which is preliminary data.</text>
</comment>
<keyword evidence="1" id="KW-0472">Membrane</keyword>